<dbReference type="Gene3D" id="3.40.50.150">
    <property type="entry name" value="Vaccinia Virus protein VP39"/>
    <property type="match status" value="1"/>
</dbReference>
<dbReference type="EMBL" id="JAVDQK010000004">
    <property type="protein sequence ID" value="MDR6218430.1"/>
    <property type="molecule type" value="Genomic_DNA"/>
</dbReference>
<evidence type="ECO:0000256" key="3">
    <source>
        <dbReference type="ARBA" id="ARBA00022679"/>
    </source>
</evidence>
<dbReference type="GO" id="GO:0003677">
    <property type="term" value="F:DNA binding"/>
    <property type="evidence" value="ECO:0007669"/>
    <property type="project" value="TreeGrafter"/>
</dbReference>
<dbReference type="GO" id="GO:0032259">
    <property type="term" value="P:methylation"/>
    <property type="evidence" value="ECO:0007669"/>
    <property type="project" value="UniProtKB-KW"/>
</dbReference>
<dbReference type="SUPFAM" id="SSF53335">
    <property type="entry name" value="S-adenosyl-L-methionine-dependent methyltransferases"/>
    <property type="match status" value="1"/>
</dbReference>
<keyword evidence="5" id="KW-0680">Restriction system</keyword>
<evidence type="ECO:0000256" key="6">
    <source>
        <dbReference type="SAM" id="MobiDB-lite"/>
    </source>
</evidence>
<accession>A0AAE3XAY7</accession>
<organism evidence="7 8">
    <name type="scientific">Deinococcus soli</name>
    <name type="common">ex Cha et al. 2016</name>
    <dbReference type="NCBI Taxonomy" id="1309411"/>
    <lineage>
        <taxon>Bacteria</taxon>
        <taxon>Thermotogati</taxon>
        <taxon>Deinococcota</taxon>
        <taxon>Deinococci</taxon>
        <taxon>Deinococcales</taxon>
        <taxon>Deinococcaceae</taxon>
        <taxon>Deinococcus</taxon>
    </lineage>
</organism>
<evidence type="ECO:0000256" key="2">
    <source>
        <dbReference type="ARBA" id="ARBA00022603"/>
    </source>
</evidence>
<dbReference type="InterPro" id="IPR029063">
    <property type="entry name" value="SAM-dependent_MTases_sf"/>
</dbReference>
<dbReference type="Proteomes" id="UP001185331">
    <property type="component" value="Unassembled WGS sequence"/>
</dbReference>
<dbReference type="Pfam" id="PF00145">
    <property type="entry name" value="DNA_methylase"/>
    <property type="match status" value="2"/>
</dbReference>
<proteinExistence type="predicted"/>
<gene>
    <name evidence="7" type="ORF">J2Y00_001993</name>
</gene>
<evidence type="ECO:0000256" key="4">
    <source>
        <dbReference type="ARBA" id="ARBA00022691"/>
    </source>
</evidence>
<evidence type="ECO:0000313" key="7">
    <source>
        <dbReference type="EMBL" id="MDR6218430.1"/>
    </source>
</evidence>
<name>A0AAE3XAY7_9DEIO</name>
<evidence type="ECO:0000256" key="5">
    <source>
        <dbReference type="ARBA" id="ARBA00022747"/>
    </source>
</evidence>
<dbReference type="GO" id="GO:0003886">
    <property type="term" value="F:DNA (cytosine-5-)-methyltransferase activity"/>
    <property type="evidence" value="ECO:0007669"/>
    <property type="project" value="UniProtKB-EC"/>
</dbReference>
<reference evidence="7" key="1">
    <citation type="submission" date="2023-07" db="EMBL/GenBank/DDBJ databases">
        <title>Sorghum-associated microbial communities from plants grown in Nebraska, USA.</title>
        <authorList>
            <person name="Schachtman D."/>
        </authorList>
    </citation>
    <scope>NUCLEOTIDE SEQUENCE</scope>
    <source>
        <strain evidence="7">BE330</strain>
    </source>
</reference>
<keyword evidence="3 7" id="KW-0808">Transferase</keyword>
<dbReference type="PANTHER" id="PTHR10629:SF52">
    <property type="entry name" value="DNA (CYTOSINE-5)-METHYLTRANSFERASE 1"/>
    <property type="match status" value="1"/>
</dbReference>
<protein>
    <recommendedName>
        <fullName evidence="1">DNA (cytosine-5-)-methyltransferase</fullName>
        <ecNumber evidence="1">2.1.1.37</ecNumber>
    </recommendedName>
</protein>
<comment type="caution">
    <text evidence="7">The sequence shown here is derived from an EMBL/GenBank/DDBJ whole genome shotgun (WGS) entry which is preliminary data.</text>
</comment>
<dbReference type="InterPro" id="IPR050390">
    <property type="entry name" value="C5-Methyltransferase"/>
</dbReference>
<dbReference type="Gene3D" id="3.90.120.10">
    <property type="entry name" value="DNA Methylase, subunit A, domain 2"/>
    <property type="match status" value="1"/>
</dbReference>
<dbReference type="GO" id="GO:0009307">
    <property type="term" value="P:DNA restriction-modification system"/>
    <property type="evidence" value="ECO:0007669"/>
    <property type="project" value="UniProtKB-KW"/>
</dbReference>
<dbReference type="AlphaFoldDB" id="A0AAE3XAY7"/>
<evidence type="ECO:0000313" key="8">
    <source>
        <dbReference type="Proteomes" id="UP001185331"/>
    </source>
</evidence>
<feature type="region of interest" description="Disordered" evidence="6">
    <location>
        <begin position="1"/>
        <end position="20"/>
    </location>
</feature>
<feature type="compositionally biased region" description="Basic and acidic residues" evidence="6">
    <location>
        <begin position="1"/>
        <end position="16"/>
    </location>
</feature>
<keyword evidence="2 7" id="KW-0489">Methyltransferase</keyword>
<dbReference type="InterPro" id="IPR001525">
    <property type="entry name" value="C5_MeTfrase"/>
</dbReference>
<keyword evidence="4" id="KW-0949">S-adenosyl-L-methionine</keyword>
<dbReference type="GO" id="GO:0044027">
    <property type="term" value="P:negative regulation of gene expression via chromosomal CpG island methylation"/>
    <property type="evidence" value="ECO:0007669"/>
    <property type="project" value="TreeGrafter"/>
</dbReference>
<dbReference type="PANTHER" id="PTHR10629">
    <property type="entry name" value="CYTOSINE-SPECIFIC METHYLTRANSFERASE"/>
    <property type="match status" value="1"/>
</dbReference>
<sequence length="654" mass="69770">MHKLDADGNPMFDDKGNALMVPDPKKKGRTFTSFINALKRHGYEVDHRVMRACDYGAPTTRERFFLIARRDGLPIKWPEPTHGDPASEAVRSGALLPWRTAAECIDWQQPGVSIFGRKKPLAPKTHARLAKGLHRFVLDTDEPFIVPTSADAASYLMRNNHGAKPCDDLREPTRTVTTQTNHLNLVTAQFAGAITTFQENIIGQHPQTPLGTVMAGATRFGAVQSELSPTSGYLVPRYGEREGQEPRAQSVQRPLPTVTPSANGARFAQVTFEQAATTSPDDAALPFISTYYGGVQGEGRGRLMSDPLATQTAENRFALVMPHITKFNSGSVGTAIDSPVATITAGGASKRPAGAPHGLGLVGAELSPVTANTSKQLAFIMKNYTGVTGHGAGRPLGAVTTVDHHSLVSVESRSAAWLEKYYGNAGGQTATDPLHTIGSRDTFGAITTPLINAFMMRQFGTATGSRADRPLGTVMSDGAGGKSGVATVSAEPISNAFVVRQFGESVGSAASEPVGTVMATGQGKTAVAATIAQPSSSVILARAQRVYEFLQEHNPKALTNPGVNHALRVVTVEVNGEPFMMTDITLRMLNPRELYKAQGFPADYIIDPKFNGKKLSMSAQVRMCGNSVVPAMARALVQANLVDPVKQFVTDKAV</sequence>
<evidence type="ECO:0000256" key="1">
    <source>
        <dbReference type="ARBA" id="ARBA00011975"/>
    </source>
</evidence>
<dbReference type="EC" id="2.1.1.37" evidence="1"/>